<accession>A0A2M7QSM8</accession>
<protein>
    <submittedName>
        <fullName evidence="1">Uncharacterized protein</fullName>
    </submittedName>
</protein>
<proteinExistence type="predicted"/>
<gene>
    <name evidence="1" type="ORF">COY85_02065</name>
</gene>
<dbReference type="AlphaFoldDB" id="A0A2M7QSM8"/>
<feature type="non-terminal residue" evidence="1">
    <location>
        <position position="1"/>
    </location>
</feature>
<name>A0A2M7QSM8_9BACT</name>
<comment type="caution">
    <text evidence="1">The sequence shown here is derived from an EMBL/GenBank/DDBJ whole genome shotgun (WGS) entry which is preliminary data.</text>
</comment>
<evidence type="ECO:0000313" key="1">
    <source>
        <dbReference type="EMBL" id="PIY74850.1"/>
    </source>
</evidence>
<evidence type="ECO:0000313" key="2">
    <source>
        <dbReference type="Proteomes" id="UP000229481"/>
    </source>
</evidence>
<sequence>RVLKDSPVIIKAMDYLVRNFDQPLQKWRAVPKDVNNFPHAPWWHINDKTGLCVIDQGWENPTVEIIGYLRQYPNVFPSIILEKLTQKAIKLLLSYTNKMESEHILYCYLIFYNHIPEKYQIQIKSKLCELIKGTVNTNVNDWIDKYVPMPLQLVDDPKSPFFSLISNSLDHNLNFLINMVEKKEAWFPTWRWGQYEEDWEKAKIEWTGKNAVNNLIILKKFGRIEN</sequence>
<dbReference type="Proteomes" id="UP000229481">
    <property type="component" value="Unassembled WGS sequence"/>
</dbReference>
<organism evidence="1 2">
    <name type="scientific">Candidatus Portnoybacteria bacterium CG_4_10_14_0_8_um_filter_40_50</name>
    <dbReference type="NCBI Taxonomy" id="1974800"/>
    <lineage>
        <taxon>Bacteria</taxon>
        <taxon>Candidatus Portnoyibacteriota</taxon>
    </lineage>
</organism>
<reference evidence="2" key="1">
    <citation type="submission" date="2017-09" db="EMBL/GenBank/DDBJ databases">
        <title>Depth-based differentiation of microbial function through sediment-hosted aquifers and enrichment of novel symbionts in the deep terrestrial subsurface.</title>
        <authorList>
            <person name="Probst A.J."/>
            <person name="Ladd B."/>
            <person name="Jarett J.K."/>
            <person name="Geller-Mcgrath D.E."/>
            <person name="Sieber C.M.K."/>
            <person name="Emerson J.B."/>
            <person name="Anantharaman K."/>
            <person name="Thomas B.C."/>
            <person name="Malmstrom R."/>
            <person name="Stieglmeier M."/>
            <person name="Klingl A."/>
            <person name="Woyke T."/>
            <person name="Ryan C.M."/>
            <person name="Banfield J.F."/>
        </authorList>
    </citation>
    <scope>NUCLEOTIDE SEQUENCE [LARGE SCALE GENOMIC DNA]</scope>
</reference>
<dbReference type="EMBL" id="PFLK01000047">
    <property type="protein sequence ID" value="PIY74850.1"/>
    <property type="molecule type" value="Genomic_DNA"/>
</dbReference>